<keyword evidence="2 5" id="KW-0812">Transmembrane</keyword>
<organism evidence="6 7">
    <name type="scientific">Skeletonema marinoi</name>
    <dbReference type="NCBI Taxonomy" id="267567"/>
    <lineage>
        <taxon>Eukaryota</taxon>
        <taxon>Sar</taxon>
        <taxon>Stramenopiles</taxon>
        <taxon>Ochrophyta</taxon>
        <taxon>Bacillariophyta</taxon>
        <taxon>Coscinodiscophyceae</taxon>
        <taxon>Thalassiosirophycidae</taxon>
        <taxon>Thalassiosirales</taxon>
        <taxon>Skeletonemataceae</taxon>
        <taxon>Skeletonema</taxon>
        <taxon>Skeletonema marinoi-dohrnii complex</taxon>
    </lineage>
</organism>
<keyword evidence="3 5" id="KW-1133">Transmembrane helix</keyword>
<evidence type="ECO:0000256" key="1">
    <source>
        <dbReference type="ARBA" id="ARBA00004141"/>
    </source>
</evidence>
<keyword evidence="7" id="KW-1185">Reference proteome</keyword>
<comment type="subcellular location">
    <subcellularLocation>
        <location evidence="1">Membrane</location>
        <topology evidence="1">Multi-pass membrane protein</topology>
    </subcellularLocation>
</comment>
<feature type="transmembrane region" description="Helical" evidence="5">
    <location>
        <begin position="104"/>
        <end position="124"/>
    </location>
</feature>
<keyword evidence="4 5" id="KW-0472">Membrane</keyword>
<gene>
    <name evidence="6" type="ORF">QTG54_011644</name>
</gene>
<dbReference type="GO" id="GO:0007189">
    <property type="term" value="P:adenylate cyclase-activating G protein-coupled receptor signaling pathway"/>
    <property type="evidence" value="ECO:0007669"/>
    <property type="project" value="TreeGrafter"/>
</dbReference>
<evidence type="ECO:0000256" key="3">
    <source>
        <dbReference type="ARBA" id="ARBA00022989"/>
    </source>
</evidence>
<evidence type="ECO:0000313" key="6">
    <source>
        <dbReference type="EMBL" id="KAK1737660.1"/>
    </source>
</evidence>
<feature type="transmembrane region" description="Helical" evidence="5">
    <location>
        <begin position="244"/>
        <end position="264"/>
    </location>
</feature>
<accession>A0AAD8Y2K8</accession>
<evidence type="ECO:0000313" key="7">
    <source>
        <dbReference type="Proteomes" id="UP001224775"/>
    </source>
</evidence>
<dbReference type="Proteomes" id="UP001224775">
    <property type="component" value="Unassembled WGS sequence"/>
</dbReference>
<feature type="transmembrane region" description="Helical" evidence="5">
    <location>
        <begin position="56"/>
        <end position="78"/>
    </location>
</feature>
<dbReference type="GO" id="GO:0004930">
    <property type="term" value="F:G protein-coupled receptor activity"/>
    <property type="evidence" value="ECO:0007669"/>
    <property type="project" value="TreeGrafter"/>
</dbReference>
<feature type="transmembrane region" description="Helical" evidence="5">
    <location>
        <begin position="26"/>
        <end position="44"/>
    </location>
</feature>
<name>A0AAD8Y2K8_9STRA</name>
<evidence type="ECO:0000256" key="4">
    <source>
        <dbReference type="ARBA" id="ARBA00023136"/>
    </source>
</evidence>
<comment type="caution">
    <text evidence="6">The sequence shown here is derived from an EMBL/GenBank/DDBJ whole genome shotgun (WGS) entry which is preliminary data.</text>
</comment>
<feature type="transmembrane region" description="Helical" evidence="5">
    <location>
        <begin position="136"/>
        <end position="154"/>
    </location>
</feature>
<evidence type="ECO:0000256" key="2">
    <source>
        <dbReference type="ARBA" id="ARBA00022692"/>
    </source>
</evidence>
<dbReference type="EMBL" id="JATAAI010000024">
    <property type="protein sequence ID" value="KAK1737660.1"/>
    <property type="molecule type" value="Genomic_DNA"/>
</dbReference>
<proteinExistence type="predicted"/>
<evidence type="ECO:0008006" key="8">
    <source>
        <dbReference type="Google" id="ProtNLM"/>
    </source>
</evidence>
<dbReference type="PANTHER" id="PTHR23112:SF0">
    <property type="entry name" value="TRANSMEMBRANE PROTEIN 116"/>
    <property type="match status" value="1"/>
</dbReference>
<feature type="transmembrane region" description="Helical" evidence="5">
    <location>
        <begin position="188"/>
        <end position="209"/>
    </location>
</feature>
<dbReference type="AlphaFoldDB" id="A0AAD8Y2K8"/>
<protein>
    <recommendedName>
        <fullName evidence="8">G-protein coupled receptors family 2 profile 2 domain-containing protein</fullName>
    </recommendedName>
</protein>
<evidence type="ECO:0000256" key="5">
    <source>
        <dbReference type="SAM" id="Phobius"/>
    </source>
</evidence>
<feature type="transmembrane region" description="Helical" evidence="5">
    <location>
        <begin position="276"/>
        <end position="296"/>
    </location>
</feature>
<sequence length="401" mass="45553">MVNTQTKFTPPNITQMRAFAFSAKPFALLSFLSSLWIIYSLLIRCGKKRLTMYHRLILSAAFCLNILSFCLFLGTWAMPVSTLWAVGAAGNENTCTAQGFLYDWAYVAFPFYYASFSVLALVSVKNNFKEEKYAWIEKWIHLGAYVPPLIFVIYATVKGWIKAGVALCTFTYYIEVNPDMSHRIFHKVLMGVQFVELLVATITIAYLWFNFTKIQSSIDAAIGMKKIKEEARKQRTRDVAIQSGIYLVSFWFMYIANIVSMFIYYFSDHMPYNTEIVANIITGTQGIILLGVYYGVKQNDCIKLPTRVSVHDERYDTVSKIRANATNQDEKPRLSILNPCTFRIFDGTPAEDSPWAAFLEDDIESFDGDEINTQSSEAEGISNRALLEAENDLTTGLLGYN</sequence>
<dbReference type="GO" id="GO:0005886">
    <property type="term" value="C:plasma membrane"/>
    <property type="evidence" value="ECO:0007669"/>
    <property type="project" value="TreeGrafter"/>
</dbReference>
<dbReference type="PANTHER" id="PTHR23112">
    <property type="entry name" value="G PROTEIN-COUPLED RECEPTOR 157-RELATED"/>
    <property type="match status" value="1"/>
</dbReference>
<reference evidence="6" key="1">
    <citation type="submission" date="2023-06" db="EMBL/GenBank/DDBJ databases">
        <title>Survivors Of The Sea: Transcriptome response of Skeletonema marinoi to long-term dormancy.</title>
        <authorList>
            <person name="Pinder M.I.M."/>
            <person name="Kourtchenko O."/>
            <person name="Robertson E.K."/>
            <person name="Larsson T."/>
            <person name="Maumus F."/>
            <person name="Osuna-Cruz C.M."/>
            <person name="Vancaester E."/>
            <person name="Stenow R."/>
            <person name="Vandepoele K."/>
            <person name="Ploug H."/>
            <person name="Bruchert V."/>
            <person name="Godhe A."/>
            <person name="Topel M."/>
        </authorList>
    </citation>
    <scope>NUCLEOTIDE SEQUENCE</scope>
    <source>
        <strain evidence="6">R05AC</strain>
    </source>
</reference>